<sequence length="1449" mass="154315">MLWILCLVLCGLLAGTGADPGALLRLGMDIMNHEVRSAMEESHILEKMAAEASNPQAGGKAIKGLSNMKVKDVLEPVITLNFIPGVGIFQCVSTGMTITGKSFTGGNMEINVVLNITATNRLLKDEETGTPMFRSEGCEVILVSVKTNLPNNKAISKFVDSTLRKVLPGLMCPAIDAVLVYVNKKWVKLTDPMPVNQTGTVKYALTAPPTTTASYIQVDFSPVVQLPESQVIQLATEGSVPEFPEGSAKGSQLLLSASFLTAELALLQKSLDVNLKDKRVGKLSQTTGTLAGFIPQVAKTYHKPKPLLIKVKISKPPKVTMKAGKSLMHLHGSLEMFAARRHGKHPKSLFLLETHLGLEIHYSVHENMLQMATSLDSLLSLSRVSSSVGDFNEAELTSFITDYLQKAYIPVVNDALHIGLPLPDLLAINYNLAELDIVELMMLGVYTLLLLWGLATPCLGLLETVGTLARIDKDELGKAIQNSLVGGPILQNVLGTVTSVNQGLLGAGGLLGGGGLLSYGGIFSLVEELSGLKIEELTLPKVSIKLLPGFGVQLSLHTKVSLHGSGPVVGLLQLAAEVNVSSKVALGMSPRGTPILVLKRCNTLLGRISLMSGLLPTPIFGLVEQTLCKVLPGLLCPVVDSVLSVVNELLGATLSLVPLGTLGSVEFTLATLPLISNQYIELDVNPIVKSIAGDVIDFPKPRLPVKVPPKEDHTSQVTVPLYLFNTVFGLLQTNGALDLDITPEMVPRNIPLTTTDLAALAPEVLGKLPPGQNLLLSLRVAKAPMVTLQNKKATVSIPATIHVLSSVPQGSPVVLFQMNGVMTLNAQLAPSSTKLHITLSLERLSVQLASSFSQPFDASHLEEWLSDVVRAAYVQRLNEHLEVGIPLPKILNVNFANSAVAIIEESNISMWTAWCVAALSVAAVCGTPQETNTVLRVTKDVLSKAISGTIQQSDAFRSALREVPVGKARGDGGVGGVPYNDFHIREPPPKYTNGRQLGGNYKYGHIEKNENTAQLGGKYRYGEILDSDGSLRDLRHEDYRHADYAYHRNPGRYRSAADTSTVGRRNRRELRPGEIPAGVATGALGPGGLLGSGGILANEGILAGQGGLLGGGGLLGDGGLLGGGGVLGVLGEGGILSTVQGITGLRIVELTLPRVSVRLLPGVGVYLSLYTRVAINGKSLIGFLDIAVEVNITAKVRLTMDRTGYPRLVIERCDTLLGGIKVKLLRGLLPNLVDNLVNRVLANVLPDLLCPIVDVVLGLVNDQLGLVDSLVPLGILGSVQYTFSSLPLVTGEFLELDLNTLVGEAGGDLIDYPLGRPAVLPRPQMPELPPMGDNTNSQLAISANFLGSVLTMLQKQGALDIDITDGMFEDLPPLTTSTLGALIPKVFQQYPESRPLTIRIQVPNPPSVTLQKDKALVKVFATSEVVVSQPNDVETTICLIDVVCVSVKF</sequence>
<feature type="chain" id="PRO_5001603849" description="BPI fold-containing family B member 3" evidence="11">
    <location>
        <begin position="19"/>
        <end position="1449"/>
    </location>
</feature>
<evidence type="ECO:0000256" key="1">
    <source>
        <dbReference type="ARBA" id="ARBA00004613"/>
    </source>
</evidence>
<feature type="domain" description="Lipid-binding serum glycoprotein C-terminal" evidence="13">
    <location>
        <begin position="1331"/>
        <end position="1447"/>
    </location>
</feature>
<evidence type="ECO:0000256" key="7">
    <source>
        <dbReference type="ARBA" id="ARBA00057513"/>
    </source>
</evidence>
<dbReference type="InterPro" id="IPR017943">
    <property type="entry name" value="Bactericidal_perm-incr_a/b_dom"/>
</dbReference>
<evidence type="ECO:0000313" key="15">
    <source>
        <dbReference type="Proteomes" id="UP000030759"/>
    </source>
</evidence>
<protein>
    <recommendedName>
        <fullName evidence="8">BPI fold-containing family B member 3</fullName>
    </recommendedName>
    <alternativeName>
        <fullName evidence="9">Ligand-binding protein RYA3</fullName>
    </alternativeName>
    <alternativeName>
        <fullName evidence="10">Long palate, lung and nasal epithelium carcinoma-associated protein 3</fullName>
    </alternativeName>
</protein>
<dbReference type="SMART" id="SM00329">
    <property type="entry name" value="BPI2"/>
    <property type="match status" value="3"/>
</dbReference>
<evidence type="ECO:0000256" key="5">
    <source>
        <dbReference type="ARBA" id="ARBA00023157"/>
    </source>
</evidence>
<evidence type="ECO:0000259" key="13">
    <source>
        <dbReference type="SMART" id="SM00329"/>
    </source>
</evidence>
<feature type="domain" description="Lipid-binding serum glycoprotein N-terminal" evidence="12">
    <location>
        <begin position="1087"/>
        <end position="1307"/>
    </location>
</feature>
<feature type="domain" description="Lipid-binding serum glycoprotein N-terminal" evidence="12">
    <location>
        <begin position="470"/>
        <end position="712"/>
    </location>
</feature>
<dbReference type="GO" id="GO:0005576">
    <property type="term" value="C:extracellular region"/>
    <property type="evidence" value="ECO:0007669"/>
    <property type="project" value="UniProtKB-SubCell"/>
</dbReference>
<evidence type="ECO:0000256" key="2">
    <source>
        <dbReference type="ARBA" id="ARBA00007292"/>
    </source>
</evidence>
<evidence type="ECO:0000256" key="9">
    <source>
        <dbReference type="ARBA" id="ARBA00078931"/>
    </source>
</evidence>
<organism evidence="14 15">
    <name type="scientific">Cricetulus griseus</name>
    <name type="common">Chinese hamster</name>
    <name type="synonym">Cricetulus barabensis griseus</name>
    <dbReference type="NCBI Taxonomy" id="10029"/>
    <lineage>
        <taxon>Eukaryota</taxon>
        <taxon>Metazoa</taxon>
        <taxon>Chordata</taxon>
        <taxon>Craniata</taxon>
        <taxon>Vertebrata</taxon>
        <taxon>Euteleostomi</taxon>
        <taxon>Mammalia</taxon>
        <taxon>Eutheria</taxon>
        <taxon>Euarchontoglires</taxon>
        <taxon>Glires</taxon>
        <taxon>Rodentia</taxon>
        <taxon>Myomorpha</taxon>
        <taxon>Muroidea</taxon>
        <taxon>Cricetidae</taxon>
        <taxon>Cricetinae</taxon>
        <taxon>Cricetulus</taxon>
    </lineage>
</organism>
<evidence type="ECO:0000256" key="10">
    <source>
        <dbReference type="ARBA" id="ARBA00079438"/>
    </source>
</evidence>
<feature type="domain" description="Lipid-binding serum glycoprotein C-terminal" evidence="13">
    <location>
        <begin position="245"/>
        <end position="445"/>
    </location>
</feature>
<keyword evidence="3" id="KW-0964">Secreted</keyword>
<dbReference type="Proteomes" id="UP000030759">
    <property type="component" value="Unassembled WGS sequence"/>
</dbReference>
<dbReference type="PANTHER" id="PTHR46019:SF4">
    <property type="entry name" value="BPI FOLD-CONTAINING FAMILY B MEMBER 4"/>
    <property type="match status" value="1"/>
</dbReference>
<keyword evidence="5" id="KW-1015">Disulfide bond</keyword>
<comment type="similarity">
    <text evidence="2">Belongs to the BPI/LBP/Plunc superfamily. BPI/LBP family.</text>
</comment>
<evidence type="ECO:0000256" key="4">
    <source>
        <dbReference type="ARBA" id="ARBA00022729"/>
    </source>
</evidence>
<keyword evidence="6" id="KW-0325">Glycoprotein</keyword>
<dbReference type="Gene3D" id="3.15.10.10">
    <property type="entry name" value="Bactericidal permeability-increasing protein, domain 1"/>
    <property type="match status" value="3"/>
</dbReference>
<evidence type="ECO:0000256" key="8">
    <source>
        <dbReference type="ARBA" id="ARBA00073934"/>
    </source>
</evidence>
<comment type="subcellular location">
    <subcellularLocation>
        <location evidence="1">Secreted</location>
    </subcellularLocation>
</comment>
<accession>A0A061HYT7</accession>
<dbReference type="Pfam" id="PF01273">
    <property type="entry name" value="LBP_BPI_CETP"/>
    <property type="match status" value="3"/>
</dbReference>
<dbReference type="InterPro" id="IPR001124">
    <property type="entry name" value="Lipid-bd_serum_glycop_C"/>
</dbReference>
<dbReference type="SUPFAM" id="SSF55394">
    <property type="entry name" value="Bactericidal permeability-increasing protein, BPI"/>
    <property type="match status" value="6"/>
</dbReference>
<keyword evidence="4 11" id="KW-0732">Signal</keyword>
<evidence type="ECO:0000256" key="11">
    <source>
        <dbReference type="SAM" id="SignalP"/>
    </source>
</evidence>
<feature type="signal peptide" evidence="11">
    <location>
        <begin position="1"/>
        <end position="18"/>
    </location>
</feature>
<dbReference type="FunFam" id="3.15.20.10:FF:000003">
    <property type="entry name" value="BPI fold-containing family B member 3"/>
    <property type="match status" value="1"/>
</dbReference>
<feature type="domain" description="Lipid-binding serum glycoprotein C-terminal" evidence="13">
    <location>
        <begin position="711"/>
        <end position="910"/>
    </location>
</feature>
<name>A0A061HYT7_CRIGR</name>
<dbReference type="SMART" id="SM00328">
    <property type="entry name" value="BPI1"/>
    <property type="match status" value="3"/>
</dbReference>
<dbReference type="GO" id="GO:0008289">
    <property type="term" value="F:lipid binding"/>
    <property type="evidence" value="ECO:0007669"/>
    <property type="project" value="InterPro"/>
</dbReference>
<reference evidence="15" key="1">
    <citation type="journal article" date="2013" name="Nat. Biotechnol.">
        <title>Chinese hamster genome sequenced from sorted chromosomes.</title>
        <authorList>
            <person name="Brinkrolf K."/>
            <person name="Rupp O."/>
            <person name="Laux H."/>
            <person name="Kollin F."/>
            <person name="Ernst W."/>
            <person name="Linke B."/>
            <person name="Kofler R."/>
            <person name="Romand S."/>
            <person name="Hesse F."/>
            <person name="Budach W.E."/>
            <person name="Galosy S."/>
            <person name="Muller D."/>
            <person name="Noll T."/>
            <person name="Wienberg J."/>
            <person name="Jostock T."/>
            <person name="Leonard M."/>
            <person name="Grillari J."/>
            <person name="Tauch A."/>
            <person name="Goesmann A."/>
            <person name="Helk B."/>
            <person name="Mott J.E."/>
            <person name="Puhler A."/>
            <person name="Borth N."/>
        </authorList>
    </citation>
    <scope>NUCLEOTIDE SEQUENCE [LARGE SCALE GENOMIC DNA]</scope>
    <source>
        <strain evidence="15">17A/GY</strain>
    </source>
</reference>
<feature type="domain" description="Lipid-binding serum glycoprotein N-terminal" evidence="12">
    <location>
        <begin position="22"/>
        <end position="228"/>
    </location>
</feature>
<comment type="function">
    <text evidence="7">May have the capacity to recognize and bind specific classes of odorants. May act as a carrier molecule, transporting odorants across the mucus layer to access receptor sites. May serve as a primary defense mechanism by recognizing and removing potentially harmful odorants or pathogenic microorganisms from the mucosa or clearing excess odorant from mucus to enable new odorant stimuli to be received.</text>
</comment>
<evidence type="ECO:0000313" key="14">
    <source>
        <dbReference type="EMBL" id="ERE71100.1"/>
    </source>
</evidence>
<dbReference type="InterPro" id="IPR051660">
    <property type="entry name" value="BPI_fold-BPI/LBP"/>
</dbReference>
<dbReference type="PANTHER" id="PTHR46019">
    <property type="entry name" value="BPI FOLD-CONTAINING FAMILY B MEMBER 4-RELATED"/>
    <property type="match status" value="1"/>
</dbReference>
<gene>
    <name evidence="14" type="ORF">H671_6g15993</name>
</gene>
<dbReference type="InterPro" id="IPR017942">
    <property type="entry name" value="Lipid-bd_serum_glycop_N"/>
</dbReference>
<proteinExistence type="inferred from homology"/>
<evidence type="ECO:0000256" key="6">
    <source>
        <dbReference type="ARBA" id="ARBA00023180"/>
    </source>
</evidence>
<dbReference type="Pfam" id="PF02886">
    <property type="entry name" value="LBP_BPI_CETP_C"/>
    <property type="match status" value="3"/>
</dbReference>
<evidence type="ECO:0000259" key="12">
    <source>
        <dbReference type="SMART" id="SM00328"/>
    </source>
</evidence>
<evidence type="ECO:0000256" key="3">
    <source>
        <dbReference type="ARBA" id="ARBA00022525"/>
    </source>
</evidence>
<dbReference type="EMBL" id="KE680933">
    <property type="protein sequence ID" value="ERE71100.1"/>
    <property type="molecule type" value="Genomic_DNA"/>
</dbReference>
<dbReference type="Gene3D" id="3.15.20.10">
    <property type="entry name" value="Bactericidal permeability-increasing protein, domain 2"/>
    <property type="match status" value="3"/>
</dbReference>